<keyword evidence="10" id="KW-1185">Reference proteome</keyword>
<feature type="transmembrane region" description="Helical" evidence="8">
    <location>
        <begin position="494"/>
        <end position="517"/>
    </location>
</feature>
<sequence length="519" mass="58067">MFKNLEYLNLFNNNIFEEIPQSFVNLSSSLRFVKFSENQLTGNPFEVLRSFPKLLSLIIDDNLFQGTVQEDDLANFTALLVLSASSNNFTLKVHHNWKPNFQLIQLRMSSWKLGPSFPSWIQSQNDLQYLDLSNTGISGSIPTWFWKQSQYYYYLNFSHNHIHGKLPKILNIIAVGVAEVNLSSNHLHGNLPIVSSSDGVPGVAWLDLSHISFYGSLAGFLCKKYDNPNYLQILNLASNNLWGKIPNCWMIWPKLVDVNLESNFFVGSLPSSLGYLSNLQYLRVGNNTLSGNFPVNLKKNRKLILLDLGENKLTGNIPGWIGKSLVNLKFLQLRSNNLSGNIPNGLCDMKFLQYLDLSLNNLLGNIPKCLNHLSAMINKSSASSSINEFMIFGSDTISMVLWVKGIKAENQLSGEIPPSIANLSFLNKLDLSYNYLEGKIPTGTQLQTLEASGFVGNNLCGLPLLLSCTKEGEVPDDANDNNGKERKKHHGVNLFFVSMAFGFIVGFWGFVGPLFIFKS</sequence>
<evidence type="ECO:0000256" key="3">
    <source>
        <dbReference type="ARBA" id="ARBA00022729"/>
    </source>
</evidence>
<evidence type="ECO:0000256" key="6">
    <source>
        <dbReference type="ARBA" id="ARBA00023170"/>
    </source>
</evidence>
<evidence type="ECO:0000256" key="5">
    <source>
        <dbReference type="ARBA" id="ARBA00023136"/>
    </source>
</evidence>
<evidence type="ECO:0000313" key="9">
    <source>
        <dbReference type="EMBL" id="MED6210447.1"/>
    </source>
</evidence>
<dbReference type="PANTHER" id="PTHR48063">
    <property type="entry name" value="LRR RECEPTOR-LIKE KINASE"/>
    <property type="match status" value="1"/>
</dbReference>
<evidence type="ECO:0000256" key="1">
    <source>
        <dbReference type="ARBA" id="ARBA00004479"/>
    </source>
</evidence>
<evidence type="ECO:0000256" key="2">
    <source>
        <dbReference type="ARBA" id="ARBA00022692"/>
    </source>
</evidence>
<name>A0ABU6YJ55_9FABA</name>
<evidence type="ECO:0000313" key="10">
    <source>
        <dbReference type="Proteomes" id="UP001341840"/>
    </source>
</evidence>
<dbReference type="InterPro" id="IPR046956">
    <property type="entry name" value="RLP23-like"/>
</dbReference>
<comment type="caution">
    <text evidence="9">The sequence shown here is derived from an EMBL/GenBank/DDBJ whole genome shotgun (WGS) entry which is preliminary data.</text>
</comment>
<dbReference type="EMBL" id="JASCZI010242278">
    <property type="protein sequence ID" value="MED6210447.1"/>
    <property type="molecule type" value="Genomic_DNA"/>
</dbReference>
<dbReference type="Proteomes" id="UP001341840">
    <property type="component" value="Unassembled WGS sequence"/>
</dbReference>
<dbReference type="SUPFAM" id="SSF52058">
    <property type="entry name" value="L domain-like"/>
    <property type="match status" value="2"/>
</dbReference>
<dbReference type="Gene3D" id="3.80.10.10">
    <property type="entry name" value="Ribonuclease Inhibitor"/>
    <property type="match status" value="3"/>
</dbReference>
<dbReference type="Pfam" id="PF00560">
    <property type="entry name" value="LRR_1"/>
    <property type="match status" value="7"/>
</dbReference>
<evidence type="ECO:0000256" key="4">
    <source>
        <dbReference type="ARBA" id="ARBA00022989"/>
    </source>
</evidence>
<dbReference type="PANTHER" id="PTHR48063:SF63">
    <property type="entry name" value="LEUCINE-RICH RECEPTOR-LIKE KINASE FAMILY PROTEIN"/>
    <property type="match status" value="1"/>
</dbReference>
<dbReference type="InterPro" id="IPR001611">
    <property type="entry name" value="Leu-rich_rpt"/>
</dbReference>
<organism evidence="9 10">
    <name type="scientific">Stylosanthes scabra</name>
    <dbReference type="NCBI Taxonomy" id="79078"/>
    <lineage>
        <taxon>Eukaryota</taxon>
        <taxon>Viridiplantae</taxon>
        <taxon>Streptophyta</taxon>
        <taxon>Embryophyta</taxon>
        <taxon>Tracheophyta</taxon>
        <taxon>Spermatophyta</taxon>
        <taxon>Magnoliopsida</taxon>
        <taxon>eudicotyledons</taxon>
        <taxon>Gunneridae</taxon>
        <taxon>Pentapetalae</taxon>
        <taxon>rosids</taxon>
        <taxon>fabids</taxon>
        <taxon>Fabales</taxon>
        <taxon>Fabaceae</taxon>
        <taxon>Papilionoideae</taxon>
        <taxon>50 kb inversion clade</taxon>
        <taxon>dalbergioids sensu lato</taxon>
        <taxon>Dalbergieae</taxon>
        <taxon>Pterocarpus clade</taxon>
        <taxon>Stylosanthes</taxon>
    </lineage>
</organism>
<keyword evidence="7" id="KW-0325">Glycoprotein</keyword>
<proteinExistence type="predicted"/>
<evidence type="ECO:0000256" key="7">
    <source>
        <dbReference type="ARBA" id="ARBA00023180"/>
    </source>
</evidence>
<comment type="subcellular location">
    <subcellularLocation>
        <location evidence="1">Membrane</location>
        <topology evidence="1">Single-pass type I membrane protein</topology>
    </subcellularLocation>
</comment>
<keyword evidence="4 8" id="KW-1133">Transmembrane helix</keyword>
<keyword evidence="5 8" id="KW-0472">Membrane</keyword>
<keyword evidence="2 8" id="KW-0812">Transmembrane</keyword>
<protein>
    <submittedName>
        <fullName evidence="9">Uncharacterized protein</fullName>
    </submittedName>
</protein>
<keyword evidence="3" id="KW-0732">Signal</keyword>
<dbReference type="InterPro" id="IPR032675">
    <property type="entry name" value="LRR_dom_sf"/>
</dbReference>
<accession>A0ABU6YJ55</accession>
<reference evidence="9 10" key="1">
    <citation type="journal article" date="2023" name="Plants (Basel)">
        <title>Bridging the Gap: Combining Genomics and Transcriptomics Approaches to Understand Stylosanthes scabra, an Orphan Legume from the Brazilian Caatinga.</title>
        <authorList>
            <person name="Ferreira-Neto J.R.C."/>
            <person name="da Silva M.D."/>
            <person name="Binneck E."/>
            <person name="de Melo N.F."/>
            <person name="da Silva R.H."/>
            <person name="de Melo A.L.T.M."/>
            <person name="Pandolfi V."/>
            <person name="Bustamante F.O."/>
            <person name="Brasileiro-Vidal A.C."/>
            <person name="Benko-Iseppon A.M."/>
        </authorList>
    </citation>
    <scope>NUCLEOTIDE SEQUENCE [LARGE SCALE GENOMIC DNA]</scope>
    <source>
        <tissue evidence="9">Leaves</tissue>
    </source>
</reference>
<keyword evidence="6" id="KW-0675">Receptor</keyword>
<evidence type="ECO:0000256" key="8">
    <source>
        <dbReference type="SAM" id="Phobius"/>
    </source>
</evidence>
<gene>
    <name evidence="9" type="ORF">PIB30_064216</name>
</gene>